<comment type="subunit">
    <text evidence="10">Probably interacts with PlsX.</text>
</comment>
<keyword evidence="4 10" id="KW-0812">Transmembrane</keyword>
<evidence type="ECO:0000256" key="5">
    <source>
        <dbReference type="ARBA" id="ARBA00022989"/>
    </source>
</evidence>
<dbReference type="NCBIfam" id="TIGR00023">
    <property type="entry name" value="glycerol-3-phosphate 1-O-acyltransferase PlsY"/>
    <property type="match status" value="1"/>
</dbReference>
<evidence type="ECO:0000256" key="6">
    <source>
        <dbReference type="ARBA" id="ARBA00023098"/>
    </source>
</evidence>
<evidence type="ECO:0000256" key="9">
    <source>
        <dbReference type="ARBA" id="ARBA00023264"/>
    </source>
</evidence>
<evidence type="ECO:0000313" key="11">
    <source>
        <dbReference type="EMBL" id="AQP52815.1"/>
    </source>
</evidence>
<comment type="pathway">
    <text evidence="10">Lipid metabolism; phospholipid metabolism.</text>
</comment>
<dbReference type="EMBL" id="CP019609">
    <property type="protein sequence ID" value="AQP52815.1"/>
    <property type="molecule type" value="Genomic_DNA"/>
</dbReference>
<name>A0A1Q2D3B2_9ENTE</name>
<evidence type="ECO:0000256" key="7">
    <source>
        <dbReference type="ARBA" id="ARBA00023136"/>
    </source>
</evidence>
<feature type="transmembrane region" description="Helical" evidence="10">
    <location>
        <begin position="166"/>
        <end position="183"/>
    </location>
</feature>
<feature type="transmembrane region" description="Helical" evidence="10">
    <location>
        <begin position="81"/>
        <end position="101"/>
    </location>
</feature>
<evidence type="ECO:0000256" key="2">
    <source>
        <dbReference type="ARBA" id="ARBA00022516"/>
    </source>
</evidence>
<keyword evidence="7 10" id="KW-0472">Membrane</keyword>
<evidence type="ECO:0000256" key="4">
    <source>
        <dbReference type="ARBA" id="ARBA00022692"/>
    </source>
</evidence>
<comment type="subcellular location">
    <subcellularLocation>
        <location evidence="10">Cell membrane</location>
        <topology evidence="10">Multi-pass membrane protein</topology>
    </subcellularLocation>
</comment>
<dbReference type="KEGG" id="vpi:BW732_00330"/>
<dbReference type="STRING" id="633807.BW732_00330"/>
<keyword evidence="1 10" id="KW-1003">Cell membrane</keyword>
<dbReference type="Pfam" id="PF02660">
    <property type="entry name" value="G3P_acyltransf"/>
    <property type="match status" value="1"/>
</dbReference>
<dbReference type="Proteomes" id="UP000188246">
    <property type="component" value="Chromosome"/>
</dbReference>
<accession>A0A1Q2D3B2</accession>
<dbReference type="AlphaFoldDB" id="A0A1Q2D3B2"/>
<feature type="transmembrane region" description="Helical" evidence="10">
    <location>
        <begin position="140"/>
        <end position="160"/>
    </location>
</feature>
<keyword evidence="2 10" id="KW-0444">Lipid biosynthesis</keyword>
<dbReference type="HAMAP" id="MF_01043">
    <property type="entry name" value="PlsY"/>
    <property type="match status" value="1"/>
</dbReference>
<dbReference type="GO" id="GO:0005886">
    <property type="term" value="C:plasma membrane"/>
    <property type="evidence" value="ECO:0007669"/>
    <property type="project" value="UniProtKB-SubCell"/>
</dbReference>
<dbReference type="UniPathway" id="UPA00085"/>
<dbReference type="SMART" id="SM01207">
    <property type="entry name" value="G3P_acyltransf"/>
    <property type="match status" value="1"/>
</dbReference>
<evidence type="ECO:0000256" key="1">
    <source>
        <dbReference type="ARBA" id="ARBA00022475"/>
    </source>
</evidence>
<dbReference type="RefSeq" id="WP_077274920.1">
    <property type="nucleotide sequence ID" value="NZ_CP019609.1"/>
</dbReference>
<dbReference type="PANTHER" id="PTHR30309">
    <property type="entry name" value="INNER MEMBRANE PROTEIN YGIH"/>
    <property type="match status" value="1"/>
</dbReference>
<dbReference type="EC" id="2.3.1.275" evidence="10"/>
<feature type="transmembrane region" description="Helical" evidence="10">
    <location>
        <begin position="113"/>
        <end position="133"/>
    </location>
</feature>
<comment type="catalytic activity">
    <reaction evidence="10">
        <text>an acyl phosphate + sn-glycerol 3-phosphate = a 1-acyl-sn-glycero-3-phosphate + phosphate</text>
        <dbReference type="Rhea" id="RHEA:34075"/>
        <dbReference type="ChEBI" id="CHEBI:43474"/>
        <dbReference type="ChEBI" id="CHEBI:57597"/>
        <dbReference type="ChEBI" id="CHEBI:57970"/>
        <dbReference type="ChEBI" id="CHEBI:59918"/>
        <dbReference type="EC" id="2.3.1.275"/>
    </reaction>
</comment>
<evidence type="ECO:0000313" key="12">
    <source>
        <dbReference type="Proteomes" id="UP000188246"/>
    </source>
</evidence>
<evidence type="ECO:0000256" key="3">
    <source>
        <dbReference type="ARBA" id="ARBA00022679"/>
    </source>
</evidence>
<protein>
    <recommendedName>
        <fullName evidence="10">Glycerol-3-phosphate acyltransferase</fullName>
    </recommendedName>
    <alternativeName>
        <fullName evidence="10">Acyl-PO4 G3P acyltransferase</fullName>
    </alternativeName>
    <alternativeName>
        <fullName evidence="10">Acyl-phosphate--glycerol-3-phosphate acyltransferase</fullName>
    </alternativeName>
    <alternativeName>
        <fullName evidence="10">G3P acyltransferase</fullName>
        <shortName evidence="10">GPAT</shortName>
        <ecNumber evidence="10">2.3.1.275</ecNumber>
    </alternativeName>
    <alternativeName>
        <fullName evidence="10">Lysophosphatidic acid synthase</fullName>
        <shortName evidence="10">LPA synthase</shortName>
    </alternativeName>
</protein>
<evidence type="ECO:0000256" key="8">
    <source>
        <dbReference type="ARBA" id="ARBA00023209"/>
    </source>
</evidence>
<keyword evidence="6 10" id="KW-0443">Lipid metabolism</keyword>
<keyword evidence="12" id="KW-1185">Reference proteome</keyword>
<comment type="similarity">
    <text evidence="10">Belongs to the PlsY family.</text>
</comment>
<keyword evidence="5 10" id="KW-1133">Transmembrane helix</keyword>
<dbReference type="PANTHER" id="PTHR30309:SF0">
    <property type="entry name" value="GLYCEROL-3-PHOSPHATE ACYLTRANSFERASE-RELATED"/>
    <property type="match status" value="1"/>
</dbReference>
<dbReference type="InterPro" id="IPR003811">
    <property type="entry name" value="G3P_acylTferase_PlsY"/>
</dbReference>
<keyword evidence="9 10" id="KW-1208">Phospholipid metabolism</keyword>
<proteinExistence type="inferred from homology"/>
<dbReference type="GO" id="GO:0008654">
    <property type="term" value="P:phospholipid biosynthetic process"/>
    <property type="evidence" value="ECO:0007669"/>
    <property type="project" value="UniProtKB-UniRule"/>
</dbReference>
<keyword evidence="3 10" id="KW-0808">Transferase</keyword>
<reference evidence="11 12" key="1">
    <citation type="journal article" date="2010" name="Int. J. Syst. Evol. Microbiol.">
        <title>Vagococcus penaei sp. nov., isolated from spoilage microbiota of cooked shrimp (Penaeus vannamei).</title>
        <authorList>
            <person name="Jaffres E."/>
            <person name="Prevost H."/>
            <person name="Rossero A."/>
            <person name="Joffraud J.J."/>
            <person name="Dousset X."/>
        </authorList>
    </citation>
    <scope>NUCLEOTIDE SEQUENCE [LARGE SCALE GENOMIC DNA]</scope>
    <source>
        <strain evidence="11 12">CD276</strain>
    </source>
</reference>
<dbReference type="GO" id="GO:0043772">
    <property type="term" value="F:acyl-phosphate glycerol-3-phosphate acyltransferase activity"/>
    <property type="evidence" value="ECO:0007669"/>
    <property type="project" value="UniProtKB-UniRule"/>
</dbReference>
<keyword evidence="8 10" id="KW-0594">Phospholipid biosynthesis</keyword>
<comment type="function">
    <text evidence="10">Catalyzes the transfer of an acyl group from acyl-phosphate (acyl-PO(4)) to glycerol-3-phosphate (G3P) to form lysophosphatidic acid (LPA). This enzyme utilizes acyl-phosphate as fatty acyl donor, but not acyl-CoA or acyl-ACP.</text>
</comment>
<organism evidence="11 12">
    <name type="scientific">Vagococcus penaei</name>
    <dbReference type="NCBI Taxonomy" id="633807"/>
    <lineage>
        <taxon>Bacteria</taxon>
        <taxon>Bacillati</taxon>
        <taxon>Bacillota</taxon>
        <taxon>Bacilli</taxon>
        <taxon>Lactobacillales</taxon>
        <taxon>Enterococcaceae</taxon>
        <taxon>Vagococcus</taxon>
    </lineage>
</organism>
<dbReference type="OrthoDB" id="9777124at2"/>
<sequence length="228" mass="25349">MKIVLLLFLAYLLGSIPSGVWIGELFYHKDIRQFGSGNMGTTNTFRVLGKKAGTVVLIMDIAKGAIATMLPLWFNLDVNPLWFGVLAIIGHTFPIFCDFKGGKAVATSAGMLLGYSPTFFIYSISLFAILLFFTSMVSLSSMLSAIIITLSTIFIPLIFPEILAEQNWLLTTLAVLITAFIIYRHRDNIKRIRNGTESRVPFGLKKSVKKISEQTASDNVNEQKKQED</sequence>
<keyword evidence="11" id="KW-0012">Acyltransferase</keyword>
<feature type="transmembrane region" description="Helical" evidence="10">
    <location>
        <begin position="52"/>
        <end position="74"/>
    </location>
</feature>
<evidence type="ECO:0000256" key="10">
    <source>
        <dbReference type="HAMAP-Rule" id="MF_01043"/>
    </source>
</evidence>
<gene>
    <name evidence="10" type="primary">plsY</name>
    <name evidence="11" type="ORF">BW732_00330</name>
</gene>